<dbReference type="Pfam" id="PF16344">
    <property type="entry name" value="FecR_C"/>
    <property type="match status" value="1"/>
</dbReference>
<gene>
    <name evidence="4" type="ORF">A4D02_30120</name>
</gene>
<evidence type="ECO:0000313" key="4">
    <source>
        <dbReference type="EMBL" id="OQP47589.1"/>
    </source>
</evidence>
<evidence type="ECO:0000313" key="5">
    <source>
        <dbReference type="Proteomes" id="UP000192277"/>
    </source>
</evidence>
<protein>
    <recommendedName>
        <fullName evidence="6">Anti-FecI sigma factor, FecR</fullName>
    </recommendedName>
</protein>
<evidence type="ECO:0008006" key="6">
    <source>
        <dbReference type="Google" id="ProtNLM"/>
    </source>
</evidence>
<feature type="transmembrane region" description="Helical" evidence="1">
    <location>
        <begin position="99"/>
        <end position="118"/>
    </location>
</feature>
<sequence>MKDFRLYDISDFVIDEDFIRWVHEQREEDNLFWNTWLQQHPDKHLVVATARRIVESIQFPQSNINEAQVEQEVSRLMNTITTQQIIPEPEKETVVALKWWYAAAILLLCVTGTWYFYIRDNRIPPYAYSAMVAAKQLIEHTNTSLKPLVLNLPDGSQVTLAPQSRISYAHTFGSADTARNGVTRDVYLLGEAFFQVTKNPHRPFRVFANEIVTKVLGTSFTVRSFEKDTTIQVTVRTGKVSVYAQAATPASSKMSEIILTPNQQLVYERTGQKFQKVLLNNPVIIVPPAVERSLVYDDAPLDKVFGDLSKVYGINIVFDSELLKKCTVTADLSSETFYQKLSLICSAIDAHYELIDGQVVIESTGCK</sequence>
<dbReference type="PANTHER" id="PTHR30273:SF2">
    <property type="entry name" value="PROTEIN FECR"/>
    <property type="match status" value="1"/>
</dbReference>
<name>A0ABX3NVU0_9BACT</name>
<feature type="domain" description="FecR protein" evidence="2">
    <location>
        <begin position="150"/>
        <end position="240"/>
    </location>
</feature>
<dbReference type="EMBL" id="LWBO01000013">
    <property type="protein sequence ID" value="OQP47589.1"/>
    <property type="molecule type" value="Genomic_DNA"/>
</dbReference>
<evidence type="ECO:0000259" key="2">
    <source>
        <dbReference type="Pfam" id="PF04773"/>
    </source>
</evidence>
<organism evidence="4 5">
    <name type="scientific">Niastella koreensis</name>
    <dbReference type="NCBI Taxonomy" id="354356"/>
    <lineage>
        <taxon>Bacteria</taxon>
        <taxon>Pseudomonadati</taxon>
        <taxon>Bacteroidota</taxon>
        <taxon>Chitinophagia</taxon>
        <taxon>Chitinophagales</taxon>
        <taxon>Chitinophagaceae</taxon>
        <taxon>Niastella</taxon>
    </lineage>
</organism>
<proteinExistence type="predicted"/>
<dbReference type="PIRSF" id="PIRSF018266">
    <property type="entry name" value="FecR"/>
    <property type="match status" value="1"/>
</dbReference>
<keyword evidence="5" id="KW-1185">Reference proteome</keyword>
<feature type="domain" description="Protein FecR C-terminal" evidence="3">
    <location>
        <begin position="294"/>
        <end position="361"/>
    </location>
</feature>
<accession>A0ABX3NVU0</accession>
<reference evidence="4 5" key="1">
    <citation type="submission" date="2016-04" db="EMBL/GenBank/DDBJ databases">
        <authorList>
            <person name="Chen L."/>
            <person name="Zhuang W."/>
            <person name="Wang G."/>
        </authorList>
    </citation>
    <scope>NUCLEOTIDE SEQUENCE [LARGE SCALE GENOMIC DNA]</scope>
    <source>
        <strain evidence="5">GR20</strain>
    </source>
</reference>
<dbReference type="InterPro" id="IPR032508">
    <property type="entry name" value="FecR_C"/>
</dbReference>
<dbReference type="RefSeq" id="WP_014217517.1">
    <property type="nucleotide sequence ID" value="NZ_LWBO01000013.1"/>
</dbReference>
<dbReference type="Proteomes" id="UP000192277">
    <property type="component" value="Unassembled WGS sequence"/>
</dbReference>
<evidence type="ECO:0000259" key="3">
    <source>
        <dbReference type="Pfam" id="PF16344"/>
    </source>
</evidence>
<dbReference type="InterPro" id="IPR012373">
    <property type="entry name" value="Ferrdict_sens_TM"/>
</dbReference>
<keyword evidence="1" id="KW-1133">Transmembrane helix</keyword>
<keyword evidence="1" id="KW-0472">Membrane</keyword>
<dbReference type="PANTHER" id="PTHR30273">
    <property type="entry name" value="PERIPLASMIC SIGNAL SENSOR AND SIGMA FACTOR ACTIVATOR FECR-RELATED"/>
    <property type="match status" value="1"/>
</dbReference>
<dbReference type="Gene3D" id="2.60.120.1440">
    <property type="match status" value="1"/>
</dbReference>
<dbReference type="Pfam" id="PF04773">
    <property type="entry name" value="FecR"/>
    <property type="match status" value="1"/>
</dbReference>
<dbReference type="Gene3D" id="3.55.50.30">
    <property type="match status" value="1"/>
</dbReference>
<dbReference type="InterPro" id="IPR006860">
    <property type="entry name" value="FecR"/>
</dbReference>
<comment type="caution">
    <text evidence="4">The sequence shown here is derived from an EMBL/GenBank/DDBJ whole genome shotgun (WGS) entry which is preliminary data.</text>
</comment>
<evidence type="ECO:0000256" key="1">
    <source>
        <dbReference type="SAM" id="Phobius"/>
    </source>
</evidence>
<keyword evidence="1" id="KW-0812">Transmembrane</keyword>